<accession>A0A2S6IJ81</accession>
<name>A0A2S6IJ81_9ACTN</name>
<evidence type="ECO:0008006" key="4">
    <source>
        <dbReference type="Google" id="ProtNLM"/>
    </source>
</evidence>
<dbReference type="RefSeq" id="WP_104433211.1">
    <property type="nucleotide sequence ID" value="NZ_PTJD01000008.1"/>
</dbReference>
<feature type="transmembrane region" description="Helical" evidence="1">
    <location>
        <begin position="158"/>
        <end position="177"/>
    </location>
</feature>
<feature type="transmembrane region" description="Helical" evidence="1">
    <location>
        <begin position="197"/>
        <end position="217"/>
    </location>
</feature>
<proteinExistence type="predicted"/>
<evidence type="ECO:0000313" key="2">
    <source>
        <dbReference type="EMBL" id="PPK94284.1"/>
    </source>
</evidence>
<feature type="transmembrane region" description="Helical" evidence="1">
    <location>
        <begin position="422"/>
        <end position="444"/>
    </location>
</feature>
<feature type="transmembrane region" description="Helical" evidence="1">
    <location>
        <begin position="456"/>
        <end position="480"/>
    </location>
</feature>
<feature type="transmembrane region" description="Helical" evidence="1">
    <location>
        <begin position="37"/>
        <end position="60"/>
    </location>
</feature>
<feature type="transmembrane region" description="Helical" evidence="1">
    <location>
        <begin position="103"/>
        <end position="123"/>
    </location>
</feature>
<comment type="caution">
    <text evidence="2">The sequence shown here is derived from an EMBL/GenBank/DDBJ whole genome shotgun (WGS) entry which is preliminary data.</text>
</comment>
<reference evidence="2 3" key="1">
    <citation type="submission" date="2018-02" db="EMBL/GenBank/DDBJ databases">
        <title>Genomic Encyclopedia of Archaeal and Bacterial Type Strains, Phase II (KMG-II): from individual species to whole genera.</title>
        <authorList>
            <person name="Goeker M."/>
        </authorList>
    </citation>
    <scope>NUCLEOTIDE SEQUENCE [LARGE SCALE GENOMIC DNA]</scope>
    <source>
        <strain evidence="2 3">DSM 22857</strain>
    </source>
</reference>
<feature type="transmembrane region" description="Helical" evidence="1">
    <location>
        <begin position="327"/>
        <end position="352"/>
    </location>
</feature>
<feature type="transmembrane region" description="Helical" evidence="1">
    <location>
        <begin position="364"/>
        <end position="391"/>
    </location>
</feature>
<feature type="transmembrane region" description="Helical" evidence="1">
    <location>
        <begin position="238"/>
        <end position="256"/>
    </location>
</feature>
<organism evidence="2 3">
    <name type="scientific">Kineococcus xinjiangensis</name>
    <dbReference type="NCBI Taxonomy" id="512762"/>
    <lineage>
        <taxon>Bacteria</taxon>
        <taxon>Bacillati</taxon>
        <taxon>Actinomycetota</taxon>
        <taxon>Actinomycetes</taxon>
        <taxon>Kineosporiales</taxon>
        <taxon>Kineosporiaceae</taxon>
        <taxon>Kineococcus</taxon>
    </lineage>
</organism>
<dbReference type="AlphaFoldDB" id="A0A2S6IJ81"/>
<sequence>MSAVATHPETPAPAGRMSREVLRELSRPRTPVDRLRAGATTAAATGIGVALLMAAAIAAVRSTEPTGSTLHYTLPDGTKVQEEILQAPGGLISFVADTGLRSGTTLAAVLLVLPFVALALQAARVGSLALEREAALLTLAGAAPADLRRVRVRRTASAFALGGMLAGPAYLVAWLVLGLAPPYGSRLLPAPEPWLGLAWLGVVLALAAAGAVLGTWSSARRGSGPLAARARAEAPSRLHVVLPVVAAIGLFPVFAVPGLSGVLSFALLLAELLLLLWAAGAASARRAARGTSTRPRRTRPLRVGFLHPRDPAAAVLAAAQRAGNPRAVAAAAGVLFLCGFSFGVEAAFLAFFGTEPVDSHDVAFYVTGVALAAAVAAVAILVALAALALSLTDHLLGARRAVASTDALGADTTRLVAVQARALTATALPAMTAGIVLGGLLYGTLTLGATVDALRWLPASILLVAALNAAAVVLACRVLARALAGRVRAAAALENLRTP</sequence>
<keyword evidence="1" id="KW-1133">Transmembrane helix</keyword>
<dbReference type="OrthoDB" id="10020371at2"/>
<keyword evidence="1" id="KW-0812">Transmembrane</keyword>
<gene>
    <name evidence="2" type="ORF">CLV92_108187</name>
</gene>
<keyword evidence="1" id="KW-0472">Membrane</keyword>
<dbReference type="EMBL" id="PTJD01000008">
    <property type="protein sequence ID" value="PPK94284.1"/>
    <property type="molecule type" value="Genomic_DNA"/>
</dbReference>
<evidence type="ECO:0000313" key="3">
    <source>
        <dbReference type="Proteomes" id="UP000239485"/>
    </source>
</evidence>
<protein>
    <recommendedName>
        <fullName evidence="4">FtsX-like permease family protein</fullName>
    </recommendedName>
</protein>
<evidence type="ECO:0000256" key="1">
    <source>
        <dbReference type="SAM" id="Phobius"/>
    </source>
</evidence>
<dbReference type="Proteomes" id="UP000239485">
    <property type="component" value="Unassembled WGS sequence"/>
</dbReference>
<feature type="transmembrane region" description="Helical" evidence="1">
    <location>
        <begin position="262"/>
        <end position="284"/>
    </location>
</feature>
<keyword evidence="3" id="KW-1185">Reference proteome</keyword>